<dbReference type="EMBL" id="FNSA01000003">
    <property type="protein sequence ID" value="SED34251.1"/>
    <property type="molecule type" value="Genomic_DNA"/>
</dbReference>
<sequence>MSTHTPQTTPNLVQRVKYLMGMRLPDSMHDWVVNDATGPGHNRRFFIRGALMFVPFLVVALVLPSPLWVKLALVAMMALPAIVFVGGLRSIYLQELLADNGIDPHTESGSQLAEHRRRTAVYEEKYRHRAA</sequence>
<reference evidence="3" key="1">
    <citation type="submission" date="2016-10" db="EMBL/GenBank/DDBJ databases">
        <authorList>
            <person name="Varghese N."/>
            <person name="Submissions S."/>
        </authorList>
    </citation>
    <scope>NUCLEOTIDE SEQUENCE [LARGE SCALE GENOMIC DNA]</scope>
    <source>
        <strain evidence="3">DSM 44234</strain>
    </source>
</reference>
<dbReference type="Proteomes" id="UP000182241">
    <property type="component" value="Unassembled WGS sequence"/>
</dbReference>
<dbReference type="RefSeq" id="WP_068626442.1">
    <property type="nucleotide sequence ID" value="NZ_CBDRGN010000006.1"/>
</dbReference>
<evidence type="ECO:0000313" key="3">
    <source>
        <dbReference type="Proteomes" id="UP000182241"/>
    </source>
</evidence>
<keyword evidence="1" id="KW-0812">Transmembrane</keyword>
<feature type="transmembrane region" description="Helical" evidence="1">
    <location>
        <begin position="69"/>
        <end position="88"/>
    </location>
</feature>
<proteinExistence type="predicted"/>
<evidence type="ECO:0000313" key="2">
    <source>
        <dbReference type="EMBL" id="SED34251.1"/>
    </source>
</evidence>
<protein>
    <recommendedName>
        <fullName evidence="4">DUF5313 domain-containing protein</fullName>
    </recommendedName>
</protein>
<dbReference type="GeneID" id="300997043"/>
<organism evidence="2 3">
    <name type="scientific">Tsukamurella tyrosinosolvens</name>
    <dbReference type="NCBI Taxonomy" id="57704"/>
    <lineage>
        <taxon>Bacteria</taxon>
        <taxon>Bacillati</taxon>
        <taxon>Actinomycetota</taxon>
        <taxon>Actinomycetes</taxon>
        <taxon>Mycobacteriales</taxon>
        <taxon>Tsukamurellaceae</taxon>
        <taxon>Tsukamurella</taxon>
    </lineage>
</organism>
<dbReference type="InterPro" id="IPR035197">
    <property type="entry name" value="DUF5313"/>
</dbReference>
<keyword evidence="3" id="KW-1185">Reference proteome</keyword>
<feature type="transmembrane region" description="Helical" evidence="1">
    <location>
        <begin position="45"/>
        <end position="63"/>
    </location>
</feature>
<gene>
    <name evidence="2" type="ORF">SAMN04489793_4698</name>
</gene>
<evidence type="ECO:0008006" key="4">
    <source>
        <dbReference type="Google" id="ProtNLM"/>
    </source>
</evidence>
<dbReference type="KEGG" id="tsm:ASU32_19970"/>
<dbReference type="STRING" id="57704.SAMN04489793_4698"/>
<dbReference type="AlphaFoldDB" id="A0A1H4ZXS7"/>
<keyword evidence="1" id="KW-1133">Transmembrane helix</keyword>
<evidence type="ECO:0000256" key="1">
    <source>
        <dbReference type="SAM" id="Phobius"/>
    </source>
</evidence>
<keyword evidence="1" id="KW-0472">Membrane</keyword>
<name>A0A1H4ZXS7_TSUTY</name>
<dbReference type="Pfam" id="PF17240">
    <property type="entry name" value="DUF5313"/>
    <property type="match status" value="1"/>
</dbReference>
<accession>A0A1H4ZXS7</accession>
<dbReference type="OrthoDB" id="5195204at2"/>